<feature type="region of interest" description="Disordered" evidence="1">
    <location>
        <begin position="172"/>
        <end position="194"/>
    </location>
</feature>
<feature type="region of interest" description="Disordered" evidence="1">
    <location>
        <begin position="59"/>
        <end position="87"/>
    </location>
</feature>
<dbReference type="OrthoDB" id="6338233at2759"/>
<sequence length="304" mass="33940">MDKAAQAAKRRQDKSHKRVPPPKPSKQTGKPPAAKPEPPEVQHTAPLVVVEARYSKREIKQNWTEDRELPAAEGSSSEDEQLNAADFERLLELPPSSGGHFLLSSEKHWLNPDTGLPGDDERNSYGEYFRIDTKQLNASLGCIPFYQRQGYDENLFTVSELNVMRQKAEVQREKWGKGKENMTSTLPAPTKPRPAPCLVGPFGLPKDETVAKSRPTACLVGTAALPRDEIKVKDESVVAEPMKEDLKKAPRLESKLEELKIEPKQVTKVVPPTATISQQQPTSKPAPNDTKEDIQQWLDDILDI</sequence>
<dbReference type="PANTHER" id="PTHR16524:SF2">
    <property type="entry name" value="CELL DEATH REGULATOR AVEN"/>
    <property type="match status" value="1"/>
</dbReference>
<dbReference type="EnsemblMetazoa" id="AALB015672-RA">
    <property type="protein sequence ID" value="AALB015672-PA"/>
    <property type="gene ID" value="AALB015672"/>
</dbReference>
<dbReference type="STRING" id="7167.A0A182G093"/>
<dbReference type="VEuPathDB" id="VectorBase:AALB015672"/>
<keyword evidence="3" id="KW-1185">Reference proteome</keyword>
<dbReference type="GO" id="GO:0010972">
    <property type="term" value="P:negative regulation of G2/M transition of mitotic cell cycle"/>
    <property type="evidence" value="ECO:0007669"/>
    <property type="project" value="TreeGrafter"/>
</dbReference>
<reference evidence="2" key="2">
    <citation type="submission" date="2022-08" db="UniProtKB">
        <authorList>
            <consortium name="EnsemblMetazoa"/>
        </authorList>
    </citation>
    <scope>IDENTIFICATION</scope>
    <source>
        <strain evidence="2">STECLA/ALBI9_A</strain>
    </source>
</reference>
<reference evidence="2 3" key="1">
    <citation type="journal article" date="2017" name="G3 (Bethesda)">
        <title>The Physical Genome Mapping of Anopheles albimanus Corrected Scaffold Misassemblies and Identified Interarm Rearrangements in Genus Anopheles.</title>
        <authorList>
            <person name="Artemov G.N."/>
            <person name="Peery A.N."/>
            <person name="Jiang X."/>
            <person name="Tu Z."/>
            <person name="Stegniy V.N."/>
            <person name="Sharakhova M.V."/>
            <person name="Sharakhov I.V."/>
        </authorList>
    </citation>
    <scope>NUCLEOTIDE SEQUENCE [LARGE SCALE GENOMIC DNA]</scope>
    <source>
        <strain evidence="2 3">ALBI9_A</strain>
    </source>
</reference>
<dbReference type="KEGG" id="aali:118459720"/>
<protein>
    <submittedName>
        <fullName evidence="2">Uncharacterized protein</fullName>
    </submittedName>
</protein>
<dbReference type="Proteomes" id="UP000069272">
    <property type="component" value="Chromosome 2R"/>
</dbReference>
<dbReference type="PANTHER" id="PTHR16524">
    <property type="entry name" value="CELL DEATH REGULATOR AVEN"/>
    <property type="match status" value="1"/>
</dbReference>
<evidence type="ECO:0000313" key="3">
    <source>
        <dbReference type="Proteomes" id="UP000069272"/>
    </source>
</evidence>
<dbReference type="AlphaFoldDB" id="A0A182G093"/>
<feature type="compositionally biased region" description="Basic and acidic residues" evidence="1">
    <location>
        <begin position="59"/>
        <end position="70"/>
    </location>
</feature>
<evidence type="ECO:0000256" key="1">
    <source>
        <dbReference type="SAM" id="MobiDB-lite"/>
    </source>
</evidence>
<accession>A0A182G093</accession>
<feature type="region of interest" description="Disordered" evidence="1">
    <location>
        <begin position="1"/>
        <end position="47"/>
    </location>
</feature>
<evidence type="ECO:0000313" key="2">
    <source>
        <dbReference type="EnsemblMetazoa" id="AALB015672-PA"/>
    </source>
</evidence>
<feature type="compositionally biased region" description="Polar residues" evidence="1">
    <location>
        <begin position="274"/>
        <end position="285"/>
    </location>
</feature>
<organism evidence="2 3">
    <name type="scientific">Anopheles albimanus</name>
    <name type="common">New world malaria mosquito</name>
    <dbReference type="NCBI Taxonomy" id="7167"/>
    <lineage>
        <taxon>Eukaryota</taxon>
        <taxon>Metazoa</taxon>
        <taxon>Ecdysozoa</taxon>
        <taxon>Arthropoda</taxon>
        <taxon>Hexapoda</taxon>
        <taxon>Insecta</taxon>
        <taxon>Pterygota</taxon>
        <taxon>Neoptera</taxon>
        <taxon>Endopterygota</taxon>
        <taxon>Diptera</taxon>
        <taxon>Nematocera</taxon>
        <taxon>Culicoidea</taxon>
        <taxon>Culicidae</taxon>
        <taxon>Anophelinae</taxon>
        <taxon>Anopheles</taxon>
    </lineage>
</organism>
<dbReference type="VEuPathDB" id="VectorBase:AALB20_030542"/>
<dbReference type="InterPro" id="IPR026187">
    <property type="entry name" value="Aven"/>
</dbReference>
<dbReference type="GeneID" id="118459720"/>
<feature type="region of interest" description="Disordered" evidence="1">
    <location>
        <begin position="264"/>
        <end position="292"/>
    </location>
</feature>
<feature type="compositionally biased region" description="Basic residues" evidence="1">
    <location>
        <begin position="8"/>
        <end position="20"/>
    </location>
</feature>
<dbReference type="RefSeq" id="XP_035779278.1">
    <property type="nucleotide sequence ID" value="XM_035923385.1"/>
</dbReference>
<name>A0A182G093_ANOAL</name>
<proteinExistence type="predicted"/>
<dbReference type="CTD" id="57099"/>